<dbReference type="InterPro" id="IPR004823">
    <property type="entry name" value="TAF_TATA-bd_Histone-like_dom"/>
</dbReference>
<evidence type="ECO:0000313" key="9">
    <source>
        <dbReference type="EMBL" id="GFY53500.1"/>
    </source>
</evidence>
<comment type="caution">
    <text evidence="9">The sequence shown here is derived from an EMBL/GenBank/DDBJ whole genome shotgun (WGS) entry which is preliminary data.</text>
</comment>
<dbReference type="GO" id="GO:0046695">
    <property type="term" value="C:SLIK (SAGA-like) complex"/>
    <property type="evidence" value="ECO:0007669"/>
    <property type="project" value="InterPro"/>
</dbReference>
<dbReference type="CDD" id="cd08050">
    <property type="entry name" value="TAF6C"/>
    <property type="match status" value="1"/>
</dbReference>
<dbReference type="Pfam" id="PF02969">
    <property type="entry name" value="TAF"/>
    <property type="match status" value="1"/>
</dbReference>
<sequence length="607" mass="66358">MTSTFKESKASNHFSIESIKIIAESVGVSNLSDEAAKLLADDVTYRLKIIIQDAKKFMSHAKRKKLCIADLDFTLKVKNLEPLYGFISKDFIPFRFASGGGREIYFTEEKEMELSDIVGAQMPKLPLDISIKAHWLSIEGVQPTIPENPPPVSKDQQKMESMDPAAKLPKIGSSPTNKGSKEDIAKHLEIVRLKQLATHELSVEQQLYYKEITEACVGSDESRRSEALQSLASDPGLYQMLPRLSQFISEGVKVNVVQNNLALLIYLMRMVKALLDNQTLFLEKYLHELIPSVISCIVSKQLCTRPDVDNHWALRDFASRLIAQIAKNFNTTTSNVQTRVTRIFSRALANEKMPLASHYGAISGLSELGPEVVRTFVIPRVKGIGERIRQCLEGPMTSSIDKSAAEHIKQIILRVLSPVLKSSNTIGDSLEDYRNEFGYLGPFLHSHVMRARQQATTSLATARTTFTVSQSRLVPAITRPPTIVAVPRTGATVGIPSPTAPKYVIVTNNTRPGTPVSSVSQASPTPTNISNSSTPTLVKIVTSSPVAPTPGKTVTSSSSLAKLVVLQAASGECETVVKSETPTPVHSRPGSPEVAAYVSASDTTEHN</sequence>
<gene>
    <name evidence="9" type="primary">Taf6</name>
    <name evidence="9" type="ORF">TNIN_234591</name>
</gene>
<dbReference type="InterPro" id="IPR037796">
    <property type="entry name" value="TAF6"/>
</dbReference>
<comment type="similarity">
    <text evidence="2">Belongs to the TAF6 family.</text>
</comment>
<dbReference type="SUPFAM" id="SSF48371">
    <property type="entry name" value="ARM repeat"/>
    <property type="match status" value="1"/>
</dbReference>
<dbReference type="Gene3D" id="1.25.40.770">
    <property type="entry name" value="TAF6, C-terminal HEAT repeat domain"/>
    <property type="match status" value="1"/>
</dbReference>
<dbReference type="EMBL" id="BMAV01009309">
    <property type="protein sequence ID" value="GFY53500.1"/>
    <property type="molecule type" value="Genomic_DNA"/>
</dbReference>
<keyword evidence="5" id="KW-0539">Nucleus</keyword>
<comment type="subcellular location">
    <subcellularLocation>
        <location evidence="1">Nucleus</location>
    </subcellularLocation>
</comment>
<dbReference type="InterPro" id="IPR016024">
    <property type="entry name" value="ARM-type_fold"/>
</dbReference>
<evidence type="ECO:0000256" key="3">
    <source>
        <dbReference type="ARBA" id="ARBA00023015"/>
    </source>
</evidence>
<organism evidence="9 10">
    <name type="scientific">Trichonephila inaurata madagascariensis</name>
    <dbReference type="NCBI Taxonomy" id="2747483"/>
    <lineage>
        <taxon>Eukaryota</taxon>
        <taxon>Metazoa</taxon>
        <taxon>Ecdysozoa</taxon>
        <taxon>Arthropoda</taxon>
        <taxon>Chelicerata</taxon>
        <taxon>Arachnida</taxon>
        <taxon>Araneae</taxon>
        <taxon>Araneomorphae</taxon>
        <taxon>Entelegynae</taxon>
        <taxon>Araneoidea</taxon>
        <taxon>Nephilidae</taxon>
        <taxon>Trichonephila</taxon>
        <taxon>Trichonephila inaurata</taxon>
    </lineage>
</organism>
<evidence type="ECO:0000256" key="1">
    <source>
        <dbReference type="ARBA" id="ARBA00004123"/>
    </source>
</evidence>
<evidence type="ECO:0000256" key="5">
    <source>
        <dbReference type="ARBA" id="ARBA00023242"/>
    </source>
</evidence>
<evidence type="ECO:0000256" key="2">
    <source>
        <dbReference type="ARBA" id="ARBA00007688"/>
    </source>
</evidence>
<keyword evidence="3" id="KW-0805">Transcription regulation</keyword>
<dbReference type="GO" id="GO:0005669">
    <property type="term" value="C:transcription factor TFIID complex"/>
    <property type="evidence" value="ECO:0007669"/>
    <property type="project" value="InterPro"/>
</dbReference>
<protein>
    <recommendedName>
        <fullName evidence="6">Transcription initiation factor TFIID subunit 6</fullName>
    </recommendedName>
</protein>
<dbReference type="FunFam" id="1.10.20.10:FF:000030">
    <property type="entry name" value="Transcription initiation factor TFIID subunit 6"/>
    <property type="match status" value="1"/>
</dbReference>
<name>A0A8X6XIZ1_9ARAC</name>
<dbReference type="OrthoDB" id="361039at2759"/>
<evidence type="ECO:0000259" key="8">
    <source>
        <dbReference type="SMART" id="SM00803"/>
    </source>
</evidence>
<accession>A0A8X6XIZ1</accession>
<dbReference type="SUPFAM" id="SSF47113">
    <property type="entry name" value="Histone-fold"/>
    <property type="match status" value="1"/>
</dbReference>
<dbReference type="InterPro" id="IPR009072">
    <property type="entry name" value="Histone-fold"/>
</dbReference>
<dbReference type="InterPro" id="IPR011442">
    <property type="entry name" value="TAF6_C"/>
</dbReference>
<dbReference type="FunFam" id="1.25.40.770:FF:000001">
    <property type="entry name" value="Transcription initiation factor TFIID subunit 6"/>
    <property type="match status" value="1"/>
</dbReference>
<dbReference type="CDD" id="cd22931">
    <property type="entry name" value="HFD_TAF6"/>
    <property type="match status" value="1"/>
</dbReference>
<dbReference type="Pfam" id="PF07571">
    <property type="entry name" value="TAF6_C"/>
    <property type="match status" value="1"/>
</dbReference>
<dbReference type="Proteomes" id="UP000886998">
    <property type="component" value="Unassembled WGS sequence"/>
</dbReference>
<dbReference type="AlphaFoldDB" id="A0A8X6XIZ1"/>
<feature type="domain" description="TATA box binding protein associated factor (TAF) histone-like fold" evidence="8">
    <location>
        <begin position="12"/>
        <end position="76"/>
    </location>
</feature>
<feature type="region of interest" description="Disordered" evidence="7">
    <location>
        <begin position="142"/>
        <end position="161"/>
    </location>
</feature>
<keyword evidence="4" id="KW-0804">Transcription</keyword>
<dbReference type="GO" id="GO:0003713">
    <property type="term" value="F:transcription coactivator activity"/>
    <property type="evidence" value="ECO:0007669"/>
    <property type="project" value="TreeGrafter"/>
</dbReference>
<proteinExistence type="inferred from homology"/>
<dbReference type="GO" id="GO:0051123">
    <property type="term" value="P:RNA polymerase II preinitiation complex assembly"/>
    <property type="evidence" value="ECO:0007669"/>
    <property type="project" value="TreeGrafter"/>
</dbReference>
<dbReference type="Gene3D" id="1.10.20.10">
    <property type="entry name" value="Histone, subunit A"/>
    <property type="match status" value="1"/>
</dbReference>
<evidence type="ECO:0000256" key="6">
    <source>
        <dbReference type="ARBA" id="ARBA00040091"/>
    </source>
</evidence>
<dbReference type="GO" id="GO:0000124">
    <property type="term" value="C:SAGA complex"/>
    <property type="evidence" value="ECO:0007669"/>
    <property type="project" value="InterPro"/>
</dbReference>
<evidence type="ECO:0000256" key="7">
    <source>
        <dbReference type="SAM" id="MobiDB-lite"/>
    </source>
</evidence>
<keyword evidence="10" id="KW-1185">Reference proteome</keyword>
<evidence type="ECO:0000313" key="10">
    <source>
        <dbReference type="Proteomes" id="UP000886998"/>
    </source>
</evidence>
<feature type="region of interest" description="Disordered" evidence="7">
    <location>
        <begin position="578"/>
        <end position="607"/>
    </location>
</feature>
<dbReference type="InterPro" id="IPR046344">
    <property type="entry name" value="TAF6_C_sf"/>
</dbReference>
<reference evidence="9" key="1">
    <citation type="submission" date="2020-08" db="EMBL/GenBank/DDBJ databases">
        <title>Multicomponent nature underlies the extraordinary mechanical properties of spider dragline silk.</title>
        <authorList>
            <person name="Kono N."/>
            <person name="Nakamura H."/>
            <person name="Mori M."/>
            <person name="Yoshida Y."/>
            <person name="Ohtoshi R."/>
            <person name="Malay A.D."/>
            <person name="Moran D.A.P."/>
            <person name="Tomita M."/>
            <person name="Numata K."/>
            <person name="Arakawa K."/>
        </authorList>
    </citation>
    <scope>NUCLEOTIDE SEQUENCE</scope>
</reference>
<dbReference type="GO" id="GO:0016251">
    <property type="term" value="F:RNA polymerase II general transcription initiation factor activity"/>
    <property type="evidence" value="ECO:0007669"/>
    <property type="project" value="InterPro"/>
</dbReference>
<dbReference type="SMART" id="SM00803">
    <property type="entry name" value="TAF"/>
    <property type="match status" value="1"/>
</dbReference>
<dbReference type="GO" id="GO:0046982">
    <property type="term" value="F:protein heterodimerization activity"/>
    <property type="evidence" value="ECO:0007669"/>
    <property type="project" value="InterPro"/>
</dbReference>
<dbReference type="PANTHER" id="PTHR10221">
    <property type="entry name" value="TRANSCRIPTION INITIATION FACTOR TFIID SUBUNIT 6"/>
    <property type="match status" value="1"/>
</dbReference>
<evidence type="ECO:0000256" key="4">
    <source>
        <dbReference type="ARBA" id="ARBA00023163"/>
    </source>
</evidence>
<dbReference type="PANTHER" id="PTHR10221:SF9">
    <property type="entry name" value="TRANSCRIPTION INITIATION FACTOR TFIID SUBUNIT 6"/>
    <property type="match status" value="1"/>
</dbReference>